<dbReference type="AlphaFoldDB" id="A0A9K3I664"/>
<dbReference type="Gramene" id="mRNA:HanXRQr2_Chr09g0385121">
    <property type="protein sequence ID" value="mRNA:HanXRQr2_Chr09g0385121"/>
    <property type="gene ID" value="HanXRQr2_Chr09g0385121"/>
</dbReference>
<dbReference type="Proteomes" id="UP000215914">
    <property type="component" value="Unassembled WGS sequence"/>
</dbReference>
<gene>
    <name evidence="2" type="ORF">HanXRQr2_Chr09g0385121</name>
</gene>
<reference evidence="2" key="1">
    <citation type="journal article" date="2017" name="Nature">
        <title>The sunflower genome provides insights into oil metabolism, flowering and Asterid evolution.</title>
        <authorList>
            <person name="Badouin H."/>
            <person name="Gouzy J."/>
            <person name="Grassa C.J."/>
            <person name="Murat F."/>
            <person name="Staton S.E."/>
            <person name="Cottret L."/>
            <person name="Lelandais-Briere C."/>
            <person name="Owens G.L."/>
            <person name="Carrere S."/>
            <person name="Mayjonade B."/>
            <person name="Legrand L."/>
            <person name="Gill N."/>
            <person name="Kane N.C."/>
            <person name="Bowers J.E."/>
            <person name="Hubner S."/>
            <person name="Bellec A."/>
            <person name="Berard A."/>
            <person name="Berges H."/>
            <person name="Blanchet N."/>
            <person name="Boniface M.C."/>
            <person name="Brunel D."/>
            <person name="Catrice O."/>
            <person name="Chaidir N."/>
            <person name="Claudel C."/>
            <person name="Donnadieu C."/>
            <person name="Faraut T."/>
            <person name="Fievet G."/>
            <person name="Helmstetter N."/>
            <person name="King M."/>
            <person name="Knapp S.J."/>
            <person name="Lai Z."/>
            <person name="Le Paslier M.C."/>
            <person name="Lippi Y."/>
            <person name="Lorenzon L."/>
            <person name="Mandel J.R."/>
            <person name="Marage G."/>
            <person name="Marchand G."/>
            <person name="Marquand E."/>
            <person name="Bret-Mestries E."/>
            <person name="Morien E."/>
            <person name="Nambeesan S."/>
            <person name="Nguyen T."/>
            <person name="Pegot-Espagnet P."/>
            <person name="Pouilly N."/>
            <person name="Raftis F."/>
            <person name="Sallet E."/>
            <person name="Schiex T."/>
            <person name="Thomas J."/>
            <person name="Vandecasteele C."/>
            <person name="Vares D."/>
            <person name="Vear F."/>
            <person name="Vautrin S."/>
            <person name="Crespi M."/>
            <person name="Mangin B."/>
            <person name="Burke J.M."/>
            <person name="Salse J."/>
            <person name="Munos S."/>
            <person name="Vincourt P."/>
            <person name="Rieseberg L.H."/>
            <person name="Langlade N.B."/>
        </authorList>
    </citation>
    <scope>NUCLEOTIDE SEQUENCE</scope>
    <source>
        <tissue evidence="2">Leaves</tissue>
    </source>
</reference>
<feature type="compositionally biased region" description="Basic and acidic residues" evidence="1">
    <location>
        <begin position="215"/>
        <end position="229"/>
    </location>
</feature>
<organism evidence="2 3">
    <name type="scientific">Helianthus annuus</name>
    <name type="common">Common sunflower</name>
    <dbReference type="NCBI Taxonomy" id="4232"/>
    <lineage>
        <taxon>Eukaryota</taxon>
        <taxon>Viridiplantae</taxon>
        <taxon>Streptophyta</taxon>
        <taxon>Embryophyta</taxon>
        <taxon>Tracheophyta</taxon>
        <taxon>Spermatophyta</taxon>
        <taxon>Magnoliopsida</taxon>
        <taxon>eudicotyledons</taxon>
        <taxon>Gunneridae</taxon>
        <taxon>Pentapetalae</taxon>
        <taxon>asterids</taxon>
        <taxon>campanulids</taxon>
        <taxon>Asterales</taxon>
        <taxon>Asteraceae</taxon>
        <taxon>Asteroideae</taxon>
        <taxon>Heliantheae alliance</taxon>
        <taxon>Heliantheae</taxon>
        <taxon>Helianthus</taxon>
    </lineage>
</organism>
<proteinExistence type="predicted"/>
<feature type="compositionally biased region" description="Basic and acidic residues" evidence="1">
    <location>
        <begin position="102"/>
        <end position="115"/>
    </location>
</feature>
<reference evidence="2" key="2">
    <citation type="submission" date="2020-06" db="EMBL/GenBank/DDBJ databases">
        <title>Helianthus annuus Genome sequencing and assembly Release 2.</title>
        <authorList>
            <person name="Gouzy J."/>
            <person name="Langlade N."/>
            <person name="Munos S."/>
        </authorList>
    </citation>
    <scope>NUCLEOTIDE SEQUENCE</scope>
    <source>
        <tissue evidence="2">Leaves</tissue>
    </source>
</reference>
<dbReference type="EMBL" id="MNCJ02000324">
    <property type="protein sequence ID" value="KAF5790600.1"/>
    <property type="molecule type" value="Genomic_DNA"/>
</dbReference>
<feature type="region of interest" description="Disordered" evidence="1">
    <location>
        <begin position="89"/>
        <end position="145"/>
    </location>
</feature>
<feature type="region of interest" description="Disordered" evidence="1">
    <location>
        <begin position="200"/>
        <end position="229"/>
    </location>
</feature>
<evidence type="ECO:0000313" key="2">
    <source>
        <dbReference type="EMBL" id="KAF5790600.1"/>
    </source>
</evidence>
<sequence>MIVQPAPVNAAQINAPVNAIVAEEHAIQDAAENEPKTEILTIKSDDEGVEISCDDEDEAELPPEVDVSSTVQLPVISSESLSQLLKSITEKMGNPPSNPSVHVEEQTSSDPKDPDSLPLKRKRRDPRPGMYVEQSQDQPMNDTEDEDGLYYFDFEKNVTDTTTATEYIFEFNVDTQRIDMETTTADIPVTNVVSDPVIESTPPVTTTIAGPSGTIHEEPCSSSGKRPEEPLRMLFDDDSSDDDEFISMREMKKRLVVLEQDSIHKDAKIIQLEDTVVQTNQQIDQLQGDVSLRKDDEDRARAFAKDDVERNAAMEHYFTKVADVEADKAKGERIKKKREFVILKNKNLNPEDEDANATHHLMDVGETLYDRVGNRSGVVSWGFDHDRKRWWIKRKVGPVEWYKNPAQFQTFTKVDLITLSKSPYADDKPSGHGYLFFERLQREVARDFPLMHTAKSIVTPAEKGVRDPYTNKRMKIVSWPPTDKEKTIPLVKKIPKGALKSMHFWA</sequence>
<accession>A0A9K3I664</accession>
<name>A0A9K3I664_HELAN</name>
<evidence type="ECO:0000313" key="3">
    <source>
        <dbReference type="Proteomes" id="UP000215914"/>
    </source>
</evidence>
<keyword evidence="3" id="KW-1185">Reference proteome</keyword>
<comment type="caution">
    <text evidence="2">The sequence shown here is derived from an EMBL/GenBank/DDBJ whole genome shotgun (WGS) entry which is preliminary data.</text>
</comment>
<protein>
    <submittedName>
        <fullName evidence="2">Uncharacterized protein</fullName>
    </submittedName>
</protein>
<evidence type="ECO:0000256" key="1">
    <source>
        <dbReference type="SAM" id="MobiDB-lite"/>
    </source>
</evidence>